<dbReference type="InParanoid" id="A0A1X7SXC8"/>
<reference evidence="1" key="1">
    <citation type="submission" date="2017-05" db="UniProtKB">
        <authorList>
            <consortium name="EnsemblMetazoa"/>
        </authorList>
    </citation>
    <scope>IDENTIFICATION</scope>
</reference>
<name>A0A1X7SXC8_AMPQE</name>
<dbReference type="AlphaFoldDB" id="A0A1X7SXC8"/>
<dbReference type="EnsemblMetazoa" id="Aqu2.1.06817_001">
    <property type="protein sequence ID" value="Aqu2.1.06817_001"/>
    <property type="gene ID" value="Aqu2.1.06817"/>
</dbReference>
<proteinExistence type="predicted"/>
<sequence>MSLPLVYLLCYIGQYTCCTKHCIENKFNAITSPSGHNNNDDDDDELPQRLLPEFSKSYDTFSKSSSFKQCVFDNTVTFYAVLQLKAYIFVHFTPTVLK</sequence>
<evidence type="ECO:0000313" key="1">
    <source>
        <dbReference type="EnsemblMetazoa" id="Aqu2.1.06817_001"/>
    </source>
</evidence>
<organism evidence="1">
    <name type="scientific">Amphimedon queenslandica</name>
    <name type="common">Sponge</name>
    <dbReference type="NCBI Taxonomy" id="400682"/>
    <lineage>
        <taxon>Eukaryota</taxon>
        <taxon>Metazoa</taxon>
        <taxon>Porifera</taxon>
        <taxon>Demospongiae</taxon>
        <taxon>Heteroscleromorpha</taxon>
        <taxon>Haplosclerida</taxon>
        <taxon>Niphatidae</taxon>
        <taxon>Amphimedon</taxon>
    </lineage>
</organism>
<accession>A0A1X7SXC8</accession>
<protein>
    <submittedName>
        <fullName evidence="1">Uncharacterized protein</fullName>
    </submittedName>
</protein>